<evidence type="ECO:0008006" key="3">
    <source>
        <dbReference type="Google" id="ProtNLM"/>
    </source>
</evidence>
<reference evidence="1 2" key="1">
    <citation type="submission" date="2022-05" db="EMBL/GenBank/DDBJ databases">
        <authorList>
            <consortium name="Genoscope - CEA"/>
            <person name="William W."/>
        </authorList>
    </citation>
    <scope>NUCLEOTIDE SEQUENCE [LARGE SCALE GENOMIC DNA]</scope>
</reference>
<protein>
    <recommendedName>
        <fullName evidence="3">Reverse transcriptase domain-containing protein</fullName>
    </recommendedName>
</protein>
<dbReference type="EMBL" id="CALNXK010000219">
    <property type="protein sequence ID" value="CAH3176987.1"/>
    <property type="molecule type" value="Genomic_DNA"/>
</dbReference>
<name>A0ABN8RFL0_9CNID</name>
<accession>A0ABN8RFL0</accession>
<feature type="non-terminal residue" evidence="1">
    <location>
        <position position="149"/>
    </location>
</feature>
<sequence length="149" mass="16565">FRLIQHLSYSQGTSVNDNIPDAHSSVHYASISDAIAVLKSLGAGCFLAKTDIKSAFRIIPIHPSDFPLLGMKWDNQFFFDVCLPMGLAMSHRFKQFRMCDYLGVPIAQEKTCGPSQVIQFAGITLDSINQGALLPEDKLQKCRLLLESF</sequence>
<dbReference type="InterPro" id="IPR043502">
    <property type="entry name" value="DNA/RNA_pol_sf"/>
</dbReference>
<comment type="caution">
    <text evidence="1">The sequence shown here is derived from an EMBL/GenBank/DDBJ whole genome shotgun (WGS) entry which is preliminary data.</text>
</comment>
<dbReference type="InterPro" id="IPR052055">
    <property type="entry name" value="Hepadnavirus_pol/RT"/>
</dbReference>
<keyword evidence="2" id="KW-1185">Reference proteome</keyword>
<dbReference type="Proteomes" id="UP001159405">
    <property type="component" value="Unassembled WGS sequence"/>
</dbReference>
<dbReference type="SUPFAM" id="SSF56672">
    <property type="entry name" value="DNA/RNA polymerases"/>
    <property type="match status" value="1"/>
</dbReference>
<dbReference type="PANTHER" id="PTHR33050">
    <property type="entry name" value="REVERSE TRANSCRIPTASE DOMAIN-CONTAINING PROTEIN"/>
    <property type="match status" value="1"/>
</dbReference>
<evidence type="ECO:0000313" key="2">
    <source>
        <dbReference type="Proteomes" id="UP001159405"/>
    </source>
</evidence>
<evidence type="ECO:0000313" key="1">
    <source>
        <dbReference type="EMBL" id="CAH3176987.1"/>
    </source>
</evidence>
<organism evidence="1 2">
    <name type="scientific">Porites lobata</name>
    <dbReference type="NCBI Taxonomy" id="104759"/>
    <lineage>
        <taxon>Eukaryota</taxon>
        <taxon>Metazoa</taxon>
        <taxon>Cnidaria</taxon>
        <taxon>Anthozoa</taxon>
        <taxon>Hexacorallia</taxon>
        <taxon>Scleractinia</taxon>
        <taxon>Fungiina</taxon>
        <taxon>Poritidae</taxon>
        <taxon>Porites</taxon>
    </lineage>
</organism>
<feature type="non-terminal residue" evidence="1">
    <location>
        <position position="1"/>
    </location>
</feature>
<gene>
    <name evidence="1" type="ORF">PLOB_00018581</name>
</gene>
<proteinExistence type="predicted"/>
<dbReference type="PANTHER" id="PTHR33050:SF8">
    <property type="entry name" value="REVERSE TRANSCRIPTASE DOMAIN-CONTAINING PROTEIN"/>
    <property type="match status" value="1"/>
</dbReference>